<dbReference type="PROSITE" id="PS50878">
    <property type="entry name" value="RT_POL"/>
    <property type="match status" value="1"/>
</dbReference>
<evidence type="ECO:0000259" key="1">
    <source>
        <dbReference type="PROSITE" id="PS50878"/>
    </source>
</evidence>
<organism evidence="2 3">
    <name type="scientific">Nicotiana sylvestris</name>
    <name type="common">Wood tobacco</name>
    <name type="synonym">South American tobacco</name>
    <dbReference type="NCBI Taxonomy" id="4096"/>
    <lineage>
        <taxon>Eukaryota</taxon>
        <taxon>Viridiplantae</taxon>
        <taxon>Streptophyta</taxon>
        <taxon>Embryophyta</taxon>
        <taxon>Tracheophyta</taxon>
        <taxon>Spermatophyta</taxon>
        <taxon>Magnoliopsida</taxon>
        <taxon>eudicotyledons</taxon>
        <taxon>Gunneridae</taxon>
        <taxon>Pentapetalae</taxon>
        <taxon>asterids</taxon>
        <taxon>lamiids</taxon>
        <taxon>Solanales</taxon>
        <taxon>Solanaceae</taxon>
        <taxon>Nicotianoideae</taxon>
        <taxon>Nicotianeae</taxon>
        <taxon>Nicotiana</taxon>
    </lineage>
</organism>
<protein>
    <submittedName>
        <fullName evidence="3">Uncharacterized protein LOC104221358</fullName>
    </submittedName>
</protein>
<feature type="domain" description="Reverse transcriptase" evidence="1">
    <location>
        <begin position="1"/>
        <end position="181"/>
    </location>
</feature>
<dbReference type="eggNOG" id="KOG1075">
    <property type="taxonomic scope" value="Eukaryota"/>
</dbReference>
<accession>A0A1U7W0J0</accession>
<evidence type="ECO:0000313" key="2">
    <source>
        <dbReference type="Proteomes" id="UP000189701"/>
    </source>
</evidence>
<dbReference type="InterPro" id="IPR043502">
    <property type="entry name" value="DNA/RNA_pol_sf"/>
</dbReference>
<reference evidence="2" key="1">
    <citation type="journal article" date="2013" name="Genome Biol.">
        <title>Reference genomes and transcriptomes of Nicotiana sylvestris and Nicotiana tomentosiformis.</title>
        <authorList>
            <person name="Sierro N."/>
            <person name="Battey J.N."/>
            <person name="Ouadi S."/>
            <person name="Bovet L."/>
            <person name="Goepfert S."/>
            <person name="Bakaher N."/>
            <person name="Peitsch M.C."/>
            <person name="Ivanov N.V."/>
        </authorList>
    </citation>
    <scope>NUCLEOTIDE SEQUENCE [LARGE SCALE GENOMIC DNA]</scope>
</reference>
<dbReference type="Pfam" id="PF00078">
    <property type="entry name" value="RVT_1"/>
    <property type="match status" value="1"/>
</dbReference>
<dbReference type="RefSeq" id="XP_009770721.1">
    <property type="nucleotide sequence ID" value="XM_009772419.1"/>
</dbReference>
<dbReference type="PANTHER" id="PTHR46238:SF8">
    <property type="entry name" value="ENDONUCLEASE_EXONUCLEASE_PHOSPHATASE DOMAIN-CONTAINING PROTEIN"/>
    <property type="match status" value="1"/>
</dbReference>
<proteinExistence type="predicted"/>
<dbReference type="AlphaFoldDB" id="A0A1U7W0J0"/>
<dbReference type="SUPFAM" id="SSF56672">
    <property type="entry name" value="DNA/RNA polymerases"/>
    <property type="match status" value="1"/>
</dbReference>
<dbReference type="Proteomes" id="UP000189701">
    <property type="component" value="Unplaced"/>
</dbReference>
<gene>
    <name evidence="3" type="primary">LOC104221358</name>
</gene>
<name>A0A1U7W0J0_NICSY</name>
<sequence length="354" mass="40585">MSGHSNTEAIHLVRRLVEQCRERKKDLHMVFIDLEKAYDKVLREVLWRCLEVSGVSVAYISVIKDMYDDAKTQVRTVGGDSEHFPVVMGLHQGSALSPFLFALAMDVVSLHIQEEVPCGVNARLEVWRQTLESKGFKLSRTKTEYLECKFSDGTHDADVEVTLDAQVIPKRASFTYLRSIIQGIGEIDEDIAYRIGVGWMKWRLASGVLCDRNVPLSLKGKFYRVVVRPAMLRDRIKNEAIRDRVGVASIEDKMRESRLRWDRQYDDPHLLVPRDIVRHSGAKQASDLENARPDFTNAKPAGLGNATILLQMRRRPGKANLTNAKLWREMRRPQKSKMRHICRKCEDFDAGPRE</sequence>
<evidence type="ECO:0000313" key="3">
    <source>
        <dbReference type="RefSeq" id="XP_009770721.1"/>
    </source>
</evidence>
<keyword evidence="2" id="KW-1185">Reference proteome</keyword>
<dbReference type="InterPro" id="IPR000477">
    <property type="entry name" value="RT_dom"/>
</dbReference>
<dbReference type="PANTHER" id="PTHR46238">
    <property type="entry name" value="REVERSE TRANSCRIPTASE DOMAIN-CONTAINING PROTEIN"/>
    <property type="match status" value="1"/>
</dbReference>
<reference evidence="3" key="2">
    <citation type="submission" date="2025-08" db="UniProtKB">
        <authorList>
            <consortium name="RefSeq"/>
        </authorList>
    </citation>
    <scope>IDENTIFICATION</scope>
    <source>
        <tissue evidence="3">Leaf</tissue>
    </source>
</reference>
<dbReference type="STRING" id="4096.A0A1U7W0J0"/>